<name>A0AAE1B5Q3_9GAST</name>
<protein>
    <submittedName>
        <fullName evidence="1">Uncharacterized protein</fullName>
    </submittedName>
</protein>
<dbReference type="EMBL" id="JAWDGP010000502">
    <property type="protein sequence ID" value="KAK3800075.1"/>
    <property type="molecule type" value="Genomic_DNA"/>
</dbReference>
<accession>A0AAE1B5Q3</accession>
<comment type="caution">
    <text evidence="1">The sequence shown here is derived from an EMBL/GenBank/DDBJ whole genome shotgun (WGS) entry which is preliminary data.</text>
</comment>
<sequence>MNPTASSIVRRSSDSACHKETLLNVRTETVPGAFNLINPSLLCSLKRSSTSQTSFPISSRVYTKQKLKLKLYLNSCLCI</sequence>
<dbReference type="Proteomes" id="UP001283361">
    <property type="component" value="Unassembled WGS sequence"/>
</dbReference>
<reference evidence="1" key="1">
    <citation type="journal article" date="2023" name="G3 (Bethesda)">
        <title>A reference genome for the long-term kleptoplast-retaining sea slug Elysia crispata morphotype clarki.</title>
        <authorList>
            <person name="Eastman K.E."/>
            <person name="Pendleton A.L."/>
            <person name="Shaikh M.A."/>
            <person name="Suttiyut T."/>
            <person name="Ogas R."/>
            <person name="Tomko P."/>
            <person name="Gavelis G."/>
            <person name="Widhalm J.R."/>
            <person name="Wisecaver J.H."/>
        </authorList>
    </citation>
    <scope>NUCLEOTIDE SEQUENCE</scope>
    <source>
        <strain evidence="1">ECLA1</strain>
    </source>
</reference>
<keyword evidence="2" id="KW-1185">Reference proteome</keyword>
<organism evidence="1 2">
    <name type="scientific">Elysia crispata</name>
    <name type="common">lettuce slug</name>
    <dbReference type="NCBI Taxonomy" id="231223"/>
    <lineage>
        <taxon>Eukaryota</taxon>
        <taxon>Metazoa</taxon>
        <taxon>Spiralia</taxon>
        <taxon>Lophotrochozoa</taxon>
        <taxon>Mollusca</taxon>
        <taxon>Gastropoda</taxon>
        <taxon>Heterobranchia</taxon>
        <taxon>Euthyneura</taxon>
        <taxon>Panpulmonata</taxon>
        <taxon>Sacoglossa</taxon>
        <taxon>Placobranchoidea</taxon>
        <taxon>Plakobranchidae</taxon>
        <taxon>Elysia</taxon>
    </lineage>
</organism>
<evidence type="ECO:0000313" key="2">
    <source>
        <dbReference type="Proteomes" id="UP001283361"/>
    </source>
</evidence>
<dbReference type="AlphaFoldDB" id="A0AAE1B5Q3"/>
<evidence type="ECO:0000313" key="1">
    <source>
        <dbReference type="EMBL" id="KAK3800075.1"/>
    </source>
</evidence>
<gene>
    <name evidence="1" type="ORF">RRG08_015042</name>
</gene>
<proteinExistence type="predicted"/>